<accession>A0ABX7M3L2</accession>
<dbReference type="InterPro" id="IPR001387">
    <property type="entry name" value="Cro/C1-type_HTH"/>
</dbReference>
<name>A0ABX7M3L2_9RHOO</name>
<gene>
    <name evidence="2" type="ORF">JY500_18050</name>
</gene>
<feature type="domain" description="HTH cro/C1-type" evidence="1">
    <location>
        <begin position="44"/>
        <end position="78"/>
    </location>
</feature>
<evidence type="ECO:0000313" key="2">
    <source>
        <dbReference type="EMBL" id="QSI76347.1"/>
    </source>
</evidence>
<evidence type="ECO:0000259" key="1">
    <source>
        <dbReference type="PROSITE" id="PS50943"/>
    </source>
</evidence>
<evidence type="ECO:0000313" key="3">
    <source>
        <dbReference type="Proteomes" id="UP000663570"/>
    </source>
</evidence>
<sequence>MGQTAEKSAFAERLRLALGRSAKRISTPAELVRQFNLRYTGKPVSPQAVQKWLAGENRPTQDKIELLAKMLGVSSIWLQFGIEQGPNGTPQRIKDIAVKDATEEELRLIGRYRRLSAYQQELVSGLIEQLALSANTSSEA</sequence>
<dbReference type="EMBL" id="CP071060">
    <property type="protein sequence ID" value="QSI76347.1"/>
    <property type="molecule type" value="Genomic_DNA"/>
</dbReference>
<protein>
    <submittedName>
        <fullName evidence="2">Helix-turn-helix domain-containing protein</fullName>
    </submittedName>
</protein>
<keyword evidence="3" id="KW-1185">Reference proteome</keyword>
<dbReference type="PROSITE" id="PS50943">
    <property type="entry name" value="HTH_CROC1"/>
    <property type="match status" value="1"/>
</dbReference>
<dbReference type="RefSeq" id="WP_206254054.1">
    <property type="nucleotide sequence ID" value="NZ_CP071060.1"/>
</dbReference>
<dbReference type="SUPFAM" id="SSF47413">
    <property type="entry name" value="lambda repressor-like DNA-binding domains"/>
    <property type="match status" value="1"/>
</dbReference>
<dbReference type="InterPro" id="IPR010982">
    <property type="entry name" value="Lambda_DNA-bd_dom_sf"/>
</dbReference>
<organism evidence="2 3">
    <name type="scientific">Niveibacterium microcysteis</name>
    <dbReference type="NCBI Taxonomy" id="2811415"/>
    <lineage>
        <taxon>Bacteria</taxon>
        <taxon>Pseudomonadati</taxon>
        <taxon>Pseudomonadota</taxon>
        <taxon>Betaproteobacteria</taxon>
        <taxon>Rhodocyclales</taxon>
        <taxon>Rhodocyclaceae</taxon>
        <taxon>Niveibacterium</taxon>
    </lineage>
</organism>
<dbReference type="CDD" id="cd00093">
    <property type="entry name" value="HTH_XRE"/>
    <property type="match status" value="1"/>
</dbReference>
<proteinExistence type="predicted"/>
<dbReference type="Proteomes" id="UP000663570">
    <property type="component" value="Chromosome"/>
</dbReference>
<dbReference type="Pfam" id="PF01381">
    <property type="entry name" value="HTH_3"/>
    <property type="match status" value="1"/>
</dbReference>
<reference evidence="2 3" key="1">
    <citation type="submission" date="2021-02" db="EMBL/GenBank/DDBJ databases">
        <title>Niveibacterium changnyeongensis HC41.</title>
        <authorList>
            <person name="Kang M."/>
        </authorList>
    </citation>
    <scope>NUCLEOTIDE SEQUENCE [LARGE SCALE GENOMIC DNA]</scope>
    <source>
        <strain evidence="2 3">HC41</strain>
    </source>
</reference>
<dbReference type="Gene3D" id="1.10.260.40">
    <property type="entry name" value="lambda repressor-like DNA-binding domains"/>
    <property type="match status" value="1"/>
</dbReference>